<dbReference type="EMBL" id="AAFI02000142">
    <property type="protein sequence ID" value="EAL62670.1"/>
    <property type="molecule type" value="Genomic_DNA"/>
</dbReference>
<dbReference type="KEGG" id="ddi:DDB_G0289549"/>
<dbReference type="HOGENOM" id="CLU_2459419_0_0_1"/>
<dbReference type="RefSeq" id="XP_636173.1">
    <property type="nucleotide sequence ID" value="XM_631081.1"/>
</dbReference>
<dbReference type="VEuPathDB" id="AmoebaDB:DDB_G0289549"/>
<accession>Q54HC9</accession>
<proteinExistence type="predicted"/>
<protein>
    <submittedName>
        <fullName evidence="1">Uncharacterized protein</fullName>
    </submittedName>
</protein>
<dbReference type="SMR" id="Q54HC9"/>
<dbReference type="InParanoid" id="Q54HC9"/>
<comment type="caution">
    <text evidence="1">The sequence shown here is derived from an EMBL/GenBank/DDBJ whole genome shotgun (WGS) entry which is preliminary data.</text>
</comment>
<gene>
    <name evidence="1" type="ORF">DDB_G0289549</name>
</gene>
<dbReference type="dictyBase" id="DDB_G0289549"/>
<dbReference type="GeneID" id="8627196"/>
<name>Q54HC9_DICDI</name>
<reference evidence="1 2" key="1">
    <citation type="journal article" date="2005" name="Nature">
        <title>The genome of the social amoeba Dictyostelium discoideum.</title>
        <authorList>
            <consortium name="The Dictyostelium discoideum Sequencing Consortium"/>
            <person name="Eichinger L."/>
            <person name="Pachebat J.A."/>
            <person name="Glockner G."/>
            <person name="Rajandream M.A."/>
            <person name="Sucgang R."/>
            <person name="Berriman M."/>
            <person name="Song J."/>
            <person name="Olsen R."/>
            <person name="Szafranski K."/>
            <person name="Xu Q."/>
            <person name="Tunggal B."/>
            <person name="Kummerfeld S."/>
            <person name="Madera M."/>
            <person name="Konfortov B.A."/>
            <person name="Rivero F."/>
            <person name="Bankier A.T."/>
            <person name="Lehmann R."/>
            <person name="Hamlin N."/>
            <person name="Davies R."/>
            <person name="Gaudet P."/>
            <person name="Fey P."/>
            <person name="Pilcher K."/>
            <person name="Chen G."/>
            <person name="Saunders D."/>
            <person name="Sodergren E."/>
            <person name="Davis P."/>
            <person name="Kerhornou A."/>
            <person name="Nie X."/>
            <person name="Hall N."/>
            <person name="Anjard C."/>
            <person name="Hemphill L."/>
            <person name="Bason N."/>
            <person name="Farbrother P."/>
            <person name="Desany B."/>
            <person name="Just E."/>
            <person name="Morio T."/>
            <person name="Rost R."/>
            <person name="Churcher C."/>
            <person name="Cooper J."/>
            <person name="Haydock S."/>
            <person name="van Driessche N."/>
            <person name="Cronin A."/>
            <person name="Goodhead I."/>
            <person name="Muzny D."/>
            <person name="Mourier T."/>
            <person name="Pain A."/>
            <person name="Lu M."/>
            <person name="Harper D."/>
            <person name="Lindsay R."/>
            <person name="Hauser H."/>
            <person name="James K."/>
            <person name="Quiles M."/>
            <person name="Madan Babu M."/>
            <person name="Saito T."/>
            <person name="Buchrieser C."/>
            <person name="Wardroper A."/>
            <person name="Felder M."/>
            <person name="Thangavelu M."/>
            <person name="Johnson D."/>
            <person name="Knights A."/>
            <person name="Loulseged H."/>
            <person name="Mungall K."/>
            <person name="Oliver K."/>
            <person name="Price C."/>
            <person name="Quail M.A."/>
            <person name="Urushihara H."/>
            <person name="Hernandez J."/>
            <person name="Rabbinowitsch E."/>
            <person name="Steffen D."/>
            <person name="Sanders M."/>
            <person name="Ma J."/>
            <person name="Kohara Y."/>
            <person name="Sharp S."/>
            <person name="Simmonds M."/>
            <person name="Spiegler S."/>
            <person name="Tivey A."/>
            <person name="Sugano S."/>
            <person name="White B."/>
            <person name="Walker D."/>
            <person name="Woodward J."/>
            <person name="Winckler T."/>
            <person name="Tanaka Y."/>
            <person name="Shaulsky G."/>
            <person name="Schleicher M."/>
            <person name="Weinstock G."/>
            <person name="Rosenthal A."/>
            <person name="Cox E.C."/>
            <person name="Chisholm R.L."/>
            <person name="Gibbs R."/>
            <person name="Loomis W.F."/>
            <person name="Platzer M."/>
            <person name="Kay R.R."/>
            <person name="Williams J."/>
            <person name="Dear P.H."/>
            <person name="Noegel A.A."/>
            <person name="Barrell B."/>
            <person name="Kuspa A."/>
        </authorList>
    </citation>
    <scope>NUCLEOTIDE SEQUENCE [LARGE SCALE GENOMIC DNA]</scope>
    <source>
        <strain evidence="1 2">AX4</strain>
    </source>
</reference>
<dbReference type="PaxDb" id="44689-DDB0219449"/>
<sequence>MVSHDIIDMITLTGKGHYRQRIEVFLIADPTFTKEEKQKIMKIIDAFSSALPDEKIEKAIINECEKYLNSTLVFKRILGSIRPSFIGKL</sequence>
<evidence type="ECO:0000313" key="1">
    <source>
        <dbReference type="EMBL" id="EAL62670.1"/>
    </source>
</evidence>
<dbReference type="Proteomes" id="UP000002195">
    <property type="component" value="Unassembled WGS sequence"/>
</dbReference>
<keyword evidence="2" id="KW-1185">Reference proteome</keyword>
<dbReference type="AlphaFoldDB" id="Q54HC9"/>
<evidence type="ECO:0000313" key="2">
    <source>
        <dbReference type="Proteomes" id="UP000002195"/>
    </source>
</evidence>
<organism evidence="1 2">
    <name type="scientific">Dictyostelium discoideum</name>
    <name type="common">Social amoeba</name>
    <dbReference type="NCBI Taxonomy" id="44689"/>
    <lineage>
        <taxon>Eukaryota</taxon>
        <taxon>Amoebozoa</taxon>
        <taxon>Evosea</taxon>
        <taxon>Eumycetozoa</taxon>
        <taxon>Dictyostelia</taxon>
        <taxon>Dictyosteliales</taxon>
        <taxon>Dictyosteliaceae</taxon>
        <taxon>Dictyostelium</taxon>
    </lineage>
</organism>